<feature type="compositionally biased region" description="Basic and acidic residues" evidence="10">
    <location>
        <begin position="894"/>
        <end position="904"/>
    </location>
</feature>
<dbReference type="Gene3D" id="3.40.850.10">
    <property type="entry name" value="Kinesin motor domain"/>
    <property type="match status" value="1"/>
</dbReference>
<feature type="region of interest" description="Actin-binding" evidence="8">
    <location>
        <begin position="679"/>
        <end position="701"/>
    </location>
</feature>
<proteinExistence type="inferred from homology"/>
<keyword evidence="5 8" id="KW-0518">Myosin</keyword>
<accession>A0A068WFR5</accession>
<dbReference type="GO" id="GO:0051015">
    <property type="term" value="F:actin filament binding"/>
    <property type="evidence" value="ECO:0007669"/>
    <property type="project" value="TreeGrafter"/>
</dbReference>
<dbReference type="InterPro" id="IPR036103">
    <property type="entry name" value="MYSc_Myo5"/>
</dbReference>
<evidence type="ECO:0000256" key="5">
    <source>
        <dbReference type="ARBA" id="ARBA00023123"/>
    </source>
</evidence>
<dbReference type="CDD" id="cd15470">
    <property type="entry name" value="Myo5_CBD"/>
    <property type="match status" value="1"/>
</dbReference>
<evidence type="ECO:0000259" key="11">
    <source>
        <dbReference type="PROSITE" id="PS51126"/>
    </source>
</evidence>
<dbReference type="SMART" id="SM01132">
    <property type="entry name" value="DIL"/>
    <property type="match status" value="1"/>
</dbReference>
<feature type="compositionally biased region" description="Basic and acidic residues" evidence="10">
    <location>
        <begin position="938"/>
        <end position="948"/>
    </location>
</feature>
<feature type="domain" description="Dilute" evidence="11">
    <location>
        <begin position="1304"/>
        <end position="1596"/>
    </location>
</feature>
<dbReference type="PRINTS" id="PR00193">
    <property type="entry name" value="MYOSINHEAVY"/>
</dbReference>
<dbReference type="WBParaSite" id="EgrG_000639400">
    <property type="protein sequence ID" value="EgrG_000639400"/>
    <property type="gene ID" value="EgrG_000639400"/>
</dbReference>
<evidence type="ECO:0000256" key="9">
    <source>
        <dbReference type="SAM" id="Coils"/>
    </source>
</evidence>
<dbReference type="PROSITE" id="PS50096">
    <property type="entry name" value="IQ"/>
    <property type="match status" value="1"/>
</dbReference>
<dbReference type="PROSITE" id="PS51126">
    <property type="entry name" value="DILUTE"/>
    <property type="match status" value="1"/>
</dbReference>
<comment type="similarity">
    <text evidence="1 8">Belongs to the TRAFAC class myosin-kinesin ATPase superfamily. Myosin family.</text>
</comment>
<evidence type="ECO:0000313" key="15">
    <source>
        <dbReference type="WBParaSite" id="EgrG_000639400"/>
    </source>
</evidence>
<feature type="region of interest" description="Disordered" evidence="10">
    <location>
        <begin position="885"/>
        <end position="904"/>
    </location>
</feature>
<dbReference type="Pfam" id="PF00063">
    <property type="entry name" value="Myosin_head"/>
    <property type="match status" value="1"/>
</dbReference>
<evidence type="ECO:0000256" key="10">
    <source>
        <dbReference type="SAM" id="MobiDB-lite"/>
    </source>
</evidence>
<dbReference type="InterPro" id="IPR027417">
    <property type="entry name" value="P-loop_NTPase"/>
</dbReference>
<dbReference type="GO" id="GO:0007015">
    <property type="term" value="P:actin filament organization"/>
    <property type="evidence" value="ECO:0007669"/>
    <property type="project" value="TreeGrafter"/>
</dbReference>
<feature type="domain" description="Myosin motor" evidence="12">
    <location>
        <begin position="66"/>
        <end position="800"/>
    </location>
</feature>
<feature type="region of interest" description="Disordered" evidence="10">
    <location>
        <begin position="937"/>
        <end position="976"/>
    </location>
</feature>
<dbReference type="Proteomes" id="UP000492820">
    <property type="component" value="Unassembled WGS sequence"/>
</dbReference>
<evidence type="ECO:0000259" key="12">
    <source>
        <dbReference type="PROSITE" id="PS51456"/>
    </source>
</evidence>
<organism evidence="13">
    <name type="scientific">Echinococcus granulosus</name>
    <name type="common">Hydatid tapeworm</name>
    <dbReference type="NCBI Taxonomy" id="6210"/>
    <lineage>
        <taxon>Eukaryota</taxon>
        <taxon>Metazoa</taxon>
        <taxon>Spiralia</taxon>
        <taxon>Lophotrochozoa</taxon>
        <taxon>Platyhelminthes</taxon>
        <taxon>Cestoda</taxon>
        <taxon>Eucestoda</taxon>
        <taxon>Cyclophyllidea</taxon>
        <taxon>Taeniidae</taxon>
        <taxon>Echinococcus</taxon>
        <taxon>Echinococcus granulosus group</taxon>
    </lineage>
</organism>
<reference evidence="15" key="3">
    <citation type="submission" date="2020-10" db="UniProtKB">
        <authorList>
            <consortium name="WormBaseParasite"/>
        </authorList>
    </citation>
    <scope>IDENTIFICATION</scope>
</reference>
<dbReference type="GO" id="GO:0016020">
    <property type="term" value="C:membrane"/>
    <property type="evidence" value="ECO:0007669"/>
    <property type="project" value="TreeGrafter"/>
</dbReference>
<reference evidence="13" key="2">
    <citation type="submission" date="2014-06" db="EMBL/GenBank/DDBJ databases">
        <authorList>
            <person name="Aslett M."/>
        </authorList>
    </citation>
    <scope>NUCLEOTIDE SEQUENCE</scope>
</reference>
<keyword evidence="7 8" id="KW-0009">Actin-binding</keyword>
<dbReference type="PROSITE" id="PS51456">
    <property type="entry name" value="MYOSIN_MOTOR"/>
    <property type="match status" value="1"/>
</dbReference>
<evidence type="ECO:0000313" key="13">
    <source>
        <dbReference type="EMBL" id="CDS18602.1"/>
    </source>
</evidence>
<feature type="region of interest" description="Disordered" evidence="10">
    <location>
        <begin position="853"/>
        <end position="875"/>
    </location>
</feature>
<dbReference type="Pfam" id="PF01843">
    <property type="entry name" value="DIL"/>
    <property type="match status" value="1"/>
</dbReference>
<evidence type="ECO:0000256" key="3">
    <source>
        <dbReference type="ARBA" id="ARBA00022840"/>
    </source>
</evidence>
<dbReference type="Gene3D" id="1.20.5.190">
    <property type="match status" value="1"/>
</dbReference>
<keyword evidence="3 8" id="KW-0067">ATP-binding</keyword>
<dbReference type="GO" id="GO:0016459">
    <property type="term" value="C:myosin complex"/>
    <property type="evidence" value="ECO:0007669"/>
    <property type="project" value="UniProtKB-KW"/>
</dbReference>
<sequence length="1661" mass="190127">MSVQEGALLWVPQSEFTWRPATILRILSERKSATVRWLDSNEQEAVDLTTLCNKNSSLFDCGYGCIPQIDLSGLDFINEPEVLHNLRTRFCDQHEIYTYCGLLLIVLNPYEDLPIYGMEFMNAYNQNDVESETRRDPHIFAIADEALSRMKLLQQNQSIIISGESGAGKTVSARHVLKYLTAMTTTRRYRGLSLKKDTVSMPIRVLASSPLLESLGNARTTHNDNSSRFGKFLEVAFSQVGYRLVRACIKTYLLEKSRVVLQDKNERNYHIFYQLLAAVSDPRSKSSHSFLNEMALDRSTTYHYAKWEEIELGDLENFTTTLQSLQDLGFSDDEVNTVFTILAAILHLGNVTYSGISQGGSQITDAGERSLQEAFQLLQCTVQSNSGGPAYDCLCFRIIHTVEGEMHKPLTVPEANSARDALAKLIYQMLFRWIVNRCNESLAACSEEPTEDNFIGILDIYGFETMEVNSFEQFCINYANEKLQQRFIKNVFQLEQEEYIREGLEWSFVEYYNNAPCIQLLEGPMGVIELLNDECKLPRPNDRNWLGRICNEHLGRSRDFSQSKFWAQERFIIQHFSEKVEYAVDGFVEKNLDRIIPEHANLLTSTKSLVGNSTGFPISRLRISEKEKSQNMDFIPYMLHINPILRKMIENFGKTNVIGVKHQGIFTKPTVVTQFSTSLGTLMEILDRTTSHYVRCIKPNDHKAPFTFCPERVMQQLRACGVLQTIRISAAGYPSRWTYEDFLSRYWQLCPGNHCFEKDPVKKSEAILRNNVEDANKYRLGRTKIFFGNGVLAYLERARSARITAAMTVIQSHLRGWITRRRYQPILQQITAIQAFARRWLAQEHLHQLQEIRQKQQQKAEASEDTKFARKKGSSKTYNRALSLLRRHKTPRHSKTEVEESKGKSIEMLEREINSLRNQLKTRESEIAVKESQIAKLMKKEEQVEESKKGKRGRLNNHGKHKGSRGQSDRSFGDYEEVNYHSGGKLHRSLRKITPVGVELKIASEDATFKSGRKTEMNQRANASANLLLDLQARCSTLDAEKEELYRKLEMYQESFATAQARQHEAQMSIRRLEEWIEHLTKNASATGSCSSEAQTDVNDLANLESMIQIHREASRRLQKEVELLNAEKSQLEWTLNKQNEELHLLRECNVYPPKKDMSTQDDLEDRVSRLAKENLILREQLSTANTLTRRLISTTKYFAELVHRRAPDCLQMTTPPYLLDVRQLIAVAQSRADANGIHNFTAKSSLLRCLEGKEVIFINRLVKDLDVQKAKSWPSLAVAELIFLLLRGADAVHDEAQISTLLTTTIRAVQSVLNEQTSTNETILFWLVNTFGLRNCIYKFSDNGRESVCDEERIYELQNYDINPFLPLLNDVITLAFQLLMGQVAEVVFPQALITGALLEYEPIPNLTCQALTVSASGGLRPQNTWLRRKPHFKRFMNSLDNIFDFLTALNADASLTWCILHRIFYYICSSALNSILLRKDLCNWARGAQIRHNLATLETWLSDRDLVPEESDSEVYRRGRHLRDLVLPLIQVCHILQSKKGGSDKVKISSLCQLCPNLTSAQILRLLSRCTLVNGMEEVVQPEFLAAVRRRLREQRPQENCKTTCCGVEVSQTTLLLDSDYWDASNEVLPFAPLPNSLGDFQMPVELEDLAEFLVAVDL</sequence>
<dbReference type="SUPFAM" id="SSF52540">
    <property type="entry name" value="P-loop containing nucleoside triphosphate hydrolases"/>
    <property type="match status" value="1"/>
</dbReference>
<dbReference type="EMBL" id="LK028578">
    <property type="protein sequence ID" value="CDS18602.1"/>
    <property type="molecule type" value="Genomic_DNA"/>
</dbReference>
<reference evidence="13 14" key="1">
    <citation type="journal article" date="2013" name="Nature">
        <title>The genomes of four tapeworm species reveal adaptations to parasitism.</title>
        <authorList>
            <person name="Tsai I.J."/>
            <person name="Zarowiecki M."/>
            <person name="Holroyd N."/>
            <person name="Garciarrubio A."/>
            <person name="Sanchez-Flores A."/>
            <person name="Brooks K.L."/>
            <person name="Tracey A."/>
            <person name="Bobes R.J."/>
            <person name="Fragoso G."/>
            <person name="Sciutto E."/>
            <person name="Aslett M."/>
            <person name="Beasley H."/>
            <person name="Bennett H.M."/>
            <person name="Cai J."/>
            <person name="Camicia F."/>
            <person name="Clark R."/>
            <person name="Cucher M."/>
            <person name="De Silva N."/>
            <person name="Day T.A."/>
            <person name="Deplazes P."/>
            <person name="Estrada K."/>
            <person name="Fernandez C."/>
            <person name="Holland P.W."/>
            <person name="Hou J."/>
            <person name="Hu S."/>
            <person name="Huckvale T."/>
            <person name="Hung S.S."/>
            <person name="Kamenetzky L."/>
            <person name="Keane J.A."/>
            <person name="Kiss F."/>
            <person name="Koziol U."/>
            <person name="Lambert O."/>
            <person name="Liu K."/>
            <person name="Luo X."/>
            <person name="Luo Y."/>
            <person name="Macchiaroli N."/>
            <person name="Nichol S."/>
            <person name="Paps J."/>
            <person name="Parkinson J."/>
            <person name="Pouchkina-Stantcheva N."/>
            <person name="Riddiford N."/>
            <person name="Rosenzvit M."/>
            <person name="Salinas G."/>
            <person name="Wasmuth J.D."/>
            <person name="Zamanian M."/>
            <person name="Zheng Y."/>
            <person name="Cai X."/>
            <person name="Soberon X."/>
            <person name="Olson P.D."/>
            <person name="Laclette J.P."/>
            <person name="Brehm K."/>
            <person name="Berriman M."/>
            <person name="Garciarrubio A."/>
            <person name="Bobes R.J."/>
            <person name="Fragoso G."/>
            <person name="Sanchez-Flores A."/>
            <person name="Estrada K."/>
            <person name="Cevallos M.A."/>
            <person name="Morett E."/>
            <person name="Gonzalez V."/>
            <person name="Portillo T."/>
            <person name="Ochoa-Leyva A."/>
            <person name="Jose M.V."/>
            <person name="Sciutto E."/>
            <person name="Landa A."/>
            <person name="Jimenez L."/>
            <person name="Valdes V."/>
            <person name="Carrero J.C."/>
            <person name="Larralde C."/>
            <person name="Morales-Montor J."/>
            <person name="Limon-Lason J."/>
            <person name="Soberon X."/>
            <person name="Laclette J.P."/>
        </authorList>
    </citation>
    <scope>NUCLEOTIDE SEQUENCE [LARGE SCALE GENOMIC DNA]</scope>
</reference>
<dbReference type="InterPro" id="IPR002710">
    <property type="entry name" value="Dilute_dom"/>
</dbReference>
<dbReference type="Gene3D" id="6.20.240.20">
    <property type="match status" value="1"/>
</dbReference>
<dbReference type="PANTHER" id="PTHR13140">
    <property type="entry name" value="MYOSIN"/>
    <property type="match status" value="1"/>
</dbReference>
<dbReference type="OrthoDB" id="6108017at2759"/>
<name>A0A068WFR5_ECHGR</name>
<dbReference type="InterPro" id="IPR000048">
    <property type="entry name" value="IQ_motif_EF-hand-BS"/>
</dbReference>
<keyword evidence="2 8" id="KW-0547">Nucleotide-binding</keyword>
<keyword evidence="6 8" id="KW-0505">Motor protein</keyword>
<protein>
    <submittedName>
        <fullName evidence="13 15">Myosin va</fullName>
    </submittedName>
</protein>
<evidence type="ECO:0000256" key="1">
    <source>
        <dbReference type="ARBA" id="ARBA00008314"/>
    </source>
</evidence>
<dbReference type="SMART" id="SM00015">
    <property type="entry name" value="IQ"/>
    <property type="match status" value="2"/>
</dbReference>
<dbReference type="Gene3D" id="1.20.58.530">
    <property type="match status" value="1"/>
</dbReference>
<gene>
    <name evidence="13" type="ORF">EgrG_000639400</name>
</gene>
<dbReference type="SMART" id="SM00242">
    <property type="entry name" value="MYSc"/>
    <property type="match status" value="1"/>
</dbReference>
<evidence type="ECO:0000256" key="6">
    <source>
        <dbReference type="ARBA" id="ARBA00023175"/>
    </source>
</evidence>
<feature type="coiled-coil region" evidence="9">
    <location>
        <begin position="1101"/>
        <end position="1181"/>
    </location>
</feature>
<feature type="binding site" evidence="8">
    <location>
        <begin position="163"/>
        <end position="170"/>
    </location>
    <ligand>
        <name>ATP</name>
        <dbReference type="ChEBI" id="CHEBI:30616"/>
    </ligand>
</feature>
<dbReference type="GO" id="GO:0005524">
    <property type="term" value="F:ATP binding"/>
    <property type="evidence" value="ECO:0007669"/>
    <property type="project" value="UniProtKB-UniRule"/>
</dbReference>
<dbReference type="GO" id="GO:0005737">
    <property type="term" value="C:cytoplasm"/>
    <property type="evidence" value="ECO:0007669"/>
    <property type="project" value="TreeGrafter"/>
</dbReference>
<dbReference type="Pfam" id="PF00612">
    <property type="entry name" value="IQ"/>
    <property type="match status" value="1"/>
</dbReference>
<dbReference type="Gene3D" id="1.10.10.820">
    <property type="match status" value="1"/>
</dbReference>
<dbReference type="CDD" id="cd01380">
    <property type="entry name" value="MYSc_Myo5"/>
    <property type="match status" value="1"/>
</dbReference>
<evidence type="ECO:0000256" key="8">
    <source>
        <dbReference type="PROSITE-ProRule" id="PRU00782"/>
    </source>
</evidence>
<evidence type="ECO:0000256" key="7">
    <source>
        <dbReference type="ARBA" id="ARBA00023203"/>
    </source>
</evidence>
<evidence type="ECO:0000256" key="2">
    <source>
        <dbReference type="ARBA" id="ARBA00022741"/>
    </source>
</evidence>
<feature type="coiled-coil region" evidence="9">
    <location>
        <begin position="1028"/>
        <end position="1062"/>
    </location>
</feature>
<feature type="compositionally biased region" description="Basic residues" evidence="10">
    <location>
        <begin position="949"/>
        <end position="964"/>
    </location>
</feature>
<evidence type="ECO:0000313" key="14">
    <source>
        <dbReference type="Proteomes" id="UP000492820"/>
    </source>
</evidence>
<evidence type="ECO:0000256" key="4">
    <source>
        <dbReference type="ARBA" id="ARBA00023054"/>
    </source>
</evidence>
<keyword evidence="4 9" id="KW-0175">Coiled coil</keyword>
<dbReference type="GO" id="GO:0000146">
    <property type="term" value="F:microfilament motor activity"/>
    <property type="evidence" value="ECO:0007669"/>
    <property type="project" value="TreeGrafter"/>
</dbReference>
<dbReference type="Gene3D" id="1.20.120.720">
    <property type="entry name" value="Myosin VI head, motor domain, U50 subdomain"/>
    <property type="match status" value="1"/>
</dbReference>
<dbReference type="InterPro" id="IPR036961">
    <property type="entry name" value="Kinesin_motor_dom_sf"/>
</dbReference>
<dbReference type="InterPro" id="IPR001609">
    <property type="entry name" value="Myosin_head_motor_dom-like"/>
</dbReference>
<dbReference type="PANTHER" id="PTHR13140:SF706">
    <property type="entry name" value="DILUTE CLASS UNCONVENTIONAL MYOSIN, ISOFORM C"/>
    <property type="match status" value="1"/>
</dbReference>